<dbReference type="PANTHER" id="PTHR33107:SF21">
    <property type="entry name" value="KUNITZ FAMILY TRYPSIN AND PROTEASE INHIBITOR PROTEIN"/>
    <property type="match status" value="1"/>
</dbReference>
<dbReference type="Proteomes" id="UP000289340">
    <property type="component" value="Chromosome 16"/>
</dbReference>
<dbReference type="SUPFAM" id="SSF50386">
    <property type="entry name" value="STI-like"/>
    <property type="match status" value="1"/>
</dbReference>
<comment type="caution">
    <text evidence="5">The sequence shown here is derived from an EMBL/GenBank/DDBJ whole genome shotgun (WGS) entry which is preliminary data.</text>
</comment>
<dbReference type="EMBL" id="QZWG01000016">
    <property type="protein sequence ID" value="RZB61934.1"/>
    <property type="molecule type" value="Genomic_DNA"/>
</dbReference>
<dbReference type="InterPro" id="IPR002160">
    <property type="entry name" value="Prot_inh_Kunz-lg"/>
</dbReference>
<accession>A0A445GL55</accession>
<evidence type="ECO:0000313" key="6">
    <source>
        <dbReference type="Proteomes" id="UP000289340"/>
    </source>
</evidence>
<evidence type="ECO:0000256" key="4">
    <source>
        <dbReference type="SAM" id="SignalP"/>
    </source>
</evidence>
<keyword evidence="6" id="KW-1185">Reference proteome</keyword>
<keyword evidence="4" id="KW-0732">Signal</keyword>
<name>A0A445GL55_GLYSO</name>
<proteinExistence type="predicted"/>
<evidence type="ECO:0000256" key="3">
    <source>
        <dbReference type="ARBA" id="ARBA00023157"/>
    </source>
</evidence>
<evidence type="ECO:0000256" key="2">
    <source>
        <dbReference type="ARBA" id="ARBA00022900"/>
    </source>
</evidence>
<dbReference type="Gene3D" id="2.80.10.50">
    <property type="match status" value="1"/>
</dbReference>
<keyword evidence="3" id="KW-1015">Disulfide bond</keyword>
<organism evidence="5 6">
    <name type="scientific">Glycine soja</name>
    <name type="common">Wild soybean</name>
    <dbReference type="NCBI Taxonomy" id="3848"/>
    <lineage>
        <taxon>Eukaryota</taxon>
        <taxon>Viridiplantae</taxon>
        <taxon>Streptophyta</taxon>
        <taxon>Embryophyta</taxon>
        <taxon>Tracheophyta</taxon>
        <taxon>Spermatophyta</taxon>
        <taxon>Magnoliopsida</taxon>
        <taxon>eudicotyledons</taxon>
        <taxon>Gunneridae</taxon>
        <taxon>Pentapetalae</taxon>
        <taxon>rosids</taxon>
        <taxon>fabids</taxon>
        <taxon>Fabales</taxon>
        <taxon>Fabaceae</taxon>
        <taxon>Papilionoideae</taxon>
        <taxon>50 kb inversion clade</taxon>
        <taxon>NPAAA clade</taxon>
        <taxon>indigoferoid/millettioid clade</taxon>
        <taxon>Phaseoleae</taxon>
        <taxon>Glycine</taxon>
        <taxon>Glycine subgen. Soja</taxon>
    </lineage>
</organism>
<feature type="chain" id="PRO_5019490555" evidence="4">
    <location>
        <begin position="23"/>
        <end position="243"/>
    </location>
</feature>
<dbReference type="GO" id="GO:0004867">
    <property type="term" value="F:serine-type endopeptidase inhibitor activity"/>
    <property type="evidence" value="ECO:0007669"/>
    <property type="project" value="UniProtKB-KW"/>
</dbReference>
<dbReference type="CDD" id="cd23377">
    <property type="entry name" value="beta-trefoil_STI_MP4-like"/>
    <property type="match status" value="1"/>
</dbReference>
<reference evidence="5 6" key="1">
    <citation type="submission" date="2018-09" db="EMBL/GenBank/DDBJ databases">
        <title>A high-quality reference genome of wild soybean provides a powerful tool to mine soybean genomes.</title>
        <authorList>
            <person name="Xie M."/>
            <person name="Chung C.Y.L."/>
            <person name="Li M.-W."/>
            <person name="Wong F.-L."/>
            <person name="Chan T.-F."/>
            <person name="Lam H.-M."/>
        </authorList>
    </citation>
    <scope>NUCLEOTIDE SEQUENCE [LARGE SCALE GENOMIC DNA]</scope>
    <source>
        <strain evidence="6">cv. W05</strain>
        <tissue evidence="5">Hypocotyl of etiolated seedlings</tissue>
    </source>
</reference>
<dbReference type="Pfam" id="PF00197">
    <property type="entry name" value="Kunitz_legume"/>
    <property type="match status" value="2"/>
</dbReference>
<dbReference type="PANTHER" id="PTHR33107">
    <property type="entry name" value="KUNITZ TRYPSIN INHIBITOR 2"/>
    <property type="match status" value="1"/>
</dbReference>
<sequence>MNKFVLVLFTVSWVLLFGLLDGKPPIGSGRVIWDTGGQQLFASYAYYITARHPDLGSGGLKLIKTGNSTCPNTILQYFPKYTHGLPMYLLISVISNFIVYEGTPLAIFMAKKPNCVESLVPDPMKGSPDPPSPLNPPNSSRLLVFVDNSIHKTCVGTGGPEAHPGLLTYSGTFHIEILENVRFGYSSYKLVFCFDGSDYQNCSYIGTYDNSEGGRRLILTETNPFLFSFVHALKFDGTIKSVG</sequence>
<gene>
    <name evidence="5" type="ORF">D0Y65_044289</name>
</gene>
<protein>
    <submittedName>
        <fullName evidence="5">Subtilisin inhibitor CLSI-II</fullName>
    </submittedName>
</protein>
<dbReference type="SMART" id="SM00452">
    <property type="entry name" value="STI"/>
    <property type="match status" value="1"/>
</dbReference>
<dbReference type="InterPro" id="IPR011065">
    <property type="entry name" value="Kunitz_inhibitor_STI-like_sf"/>
</dbReference>
<dbReference type="AlphaFoldDB" id="A0A445GL55"/>
<keyword evidence="2" id="KW-0722">Serine protease inhibitor</keyword>
<dbReference type="Gramene" id="XM_028350264.1">
    <property type="protein sequence ID" value="XP_028206065.1"/>
    <property type="gene ID" value="LOC114389564"/>
</dbReference>
<evidence type="ECO:0000256" key="1">
    <source>
        <dbReference type="ARBA" id="ARBA00022690"/>
    </source>
</evidence>
<feature type="signal peptide" evidence="4">
    <location>
        <begin position="1"/>
        <end position="22"/>
    </location>
</feature>
<evidence type="ECO:0000313" key="5">
    <source>
        <dbReference type="EMBL" id="RZB61934.1"/>
    </source>
</evidence>
<keyword evidence="1" id="KW-0646">Protease inhibitor</keyword>